<comment type="subcellular location">
    <subcellularLocation>
        <location evidence="1">Nucleus</location>
    </subcellularLocation>
</comment>
<evidence type="ECO:0000313" key="4">
    <source>
        <dbReference type="EMBL" id="KAI6778451.1"/>
    </source>
</evidence>
<protein>
    <recommendedName>
        <fullName evidence="3">ELYS-like domain-containing protein</fullName>
    </recommendedName>
</protein>
<dbReference type="GO" id="GO:0005634">
    <property type="term" value="C:nucleus"/>
    <property type="evidence" value="ECO:0007669"/>
    <property type="project" value="UniProtKB-SubCell"/>
</dbReference>
<keyword evidence="5" id="KW-1185">Reference proteome</keyword>
<reference evidence="4" key="1">
    <citation type="journal article" date="2021" name="J Fungi (Basel)">
        <title>Genomic and Metabolomic Analyses of the Marine Fungus Emericellopsis cladophorae: Insights into Saltwater Adaptability Mechanisms and Its Biosynthetic Potential.</title>
        <authorList>
            <person name="Goncalves M.F.M."/>
            <person name="Hilario S."/>
            <person name="Van de Peer Y."/>
            <person name="Esteves A.C."/>
            <person name="Alves A."/>
        </authorList>
    </citation>
    <scope>NUCLEOTIDE SEQUENCE</scope>
    <source>
        <strain evidence="4">MUM 19.33</strain>
    </source>
</reference>
<reference evidence="4" key="2">
    <citation type="submission" date="2022-07" db="EMBL/GenBank/DDBJ databases">
        <authorList>
            <person name="Goncalves M.F.M."/>
            <person name="Hilario S."/>
            <person name="Van De Peer Y."/>
            <person name="Esteves A.C."/>
            <person name="Alves A."/>
        </authorList>
    </citation>
    <scope>NUCLEOTIDE SEQUENCE</scope>
    <source>
        <strain evidence="4">MUM 19.33</strain>
    </source>
</reference>
<dbReference type="PANTHER" id="PTHR21583:SF8">
    <property type="entry name" value="PROTEIN ELYS"/>
    <property type="match status" value="1"/>
</dbReference>
<evidence type="ECO:0000313" key="5">
    <source>
        <dbReference type="Proteomes" id="UP001055219"/>
    </source>
</evidence>
<keyword evidence="2" id="KW-0539">Nucleus</keyword>
<name>A0A9P9XV88_9HYPO</name>
<dbReference type="Pfam" id="PF13934">
    <property type="entry name" value="ELYS"/>
    <property type="match status" value="1"/>
</dbReference>
<dbReference type="Proteomes" id="UP001055219">
    <property type="component" value="Unassembled WGS sequence"/>
</dbReference>
<dbReference type="InterPro" id="IPR025151">
    <property type="entry name" value="ELYS_dom"/>
</dbReference>
<evidence type="ECO:0000259" key="3">
    <source>
        <dbReference type="Pfam" id="PF13934"/>
    </source>
</evidence>
<dbReference type="InterPro" id="IPR052620">
    <property type="entry name" value="ELYS/MEL-28_NucAsmblyFactor"/>
</dbReference>
<gene>
    <name evidence="4" type="ORF">J7T54_005357</name>
</gene>
<proteinExistence type="predicted"/>
<comment type="caution">
    <text evidence="4">The sequence shown here is derived from an EMBL/GenBank/DDBJ whole genome shotgun (WGS) entry which is preliminary data.</text>
</comment>
<feature type="domain" description="ELYS-like" evidence="3">
    <location>
        <begin position="64"/>
        <end position="275"/>
    </location>
</feature>
<organism evidence="4 5">
    <name type="scientific">Emericellopsis cladophorae</name>
    <dbReference type="NCBI Taxonomy" id="2686198"/>
    <lineage>
        <taxon>Eukaryota</taxon>
        <taxon>Fungi</taxon>
        <taxon>Dikarya</taxon>
        <taxon>Ascomycota</taxon>
        <taxon>Pezizomycotina</taxon>
        <taxon>Sordariomycetes</taxon>
        <taxon>Hypocreomycetidae</taxon>
        <taxon>Hypocreales</taxon>
        <taxon>Bionectriaceae</taxon>
        <taxon>Emericellopsis</taxon>
    </lineage>
</organism>
<evidence type="ECO:0000256" key="1">
    <source>
        <dbReference type="ARBA" id="ARBA00004123"/>
    </source>
</evidence>
<dbReference type="OrthoDB" id="20729at2759"/>
<accession>A0A9P9XV88</accession>
<dbReference type="PANTHER" id="PTHR21583">
    <property type="entry name" value="ELYS PROTEIN"/>
    <property type="match status" value="1"/>
</dbReference>
<dbReference type="AlphaFoldDB" id="A0A9P9XV88"/>
<dbReference type="EMBL" id="JAGIXG020000068">
    <property type="protein sequence ID" value="KAI6778451.1"/>
    <property type="molecule type" value="Genomic_DNA"/>
</dbReference>
<dbReference type="RefSeq" id="XP_051359307.1">
    <property type="nucleotide sequence ID" value="XM_051509738.1"/>
</dbReference>
<dbReference type="GeneID" id="75831841"/>
<evidence type="ECO:0000256" key="2">
    <source>
        <dbReference type="ARBA" id="ARBA00023242"/>
    </source>
</evidence>
<sequence>MTISLSRATQPTAFEPLNQVRSHVSEMFDYRDFQQVFPAGSALPYDRELLSEIEGSRKAFDGLLFIDRVIKALGFSKGKSYPPKTDNALRQLHHQICEASMALHYKLSLLYYILLDFDRTSTRAVVSEDFASNSGLPKSYQILMKGLWQLDQQEFEDALEYIAYPSLIPDFADDIITALVRNGEEQLALSYYYTVQPILSTSTALELLFEAMARNDAIEALFFSRTQPEYIRETLFQRLISLALGDNQNAGMEDVAFLPFTAEEEAWFEEYLLHGDGKNIKKSNDTLLVRKIADNRFDEIKEMRGKSGSWGPILEGIRQGTDGQ</sequence>